<sequence length="274" mass="31597">MQNRSVREILYHQLQTSMGEELLTPFQPQNGGSVADTELKMLGRMFAVFHGKKQAENAVRYIYSAKSLLLNGGTDEDLWDFYARCMSEFTPEIIACDHSGHQHIEIHLMAQATHDELLFWDLDVRSVEETVEDWGHLGWQWHVSLVESPESLRQEGHGPTTWKQVLGAINRTPETFGLPDMERLRSTLVINLQVNKEAFLKHLRVTLAKVDVLRGRLSWGPDRSWTEFNRPEHGGNRAGSMGWSRFRSPNSYKQLSKHTDDFIFDGTRYIVEIM</sequence>
<dbReference type="AlphaFoldDB" id="A0AAN7AQ23"/>
<evidence type="ECO:0000313" key="2">
    <source>
        <dbReference type="Proteomes" id="UP001303160"/>
    </source>
</evidence>
<name>A0AAN7AQ23_9PEZI</name>
<proteinExistence type="predicted"/>
<organism evidence="1 2">
    <name type="scientific">Triangularia verruculosa</name>
    <dbReference type="NCBI Taxonomy" id="2587418"/>
    <lineage>
        <taxon>Eukaryota</taxon>
        <taxon>Fungi</taxon>
        <taxon>Dikarya</taxon>
        <taxon>Ascomycota</taxon>
        <taxon>Pezizomycotina</taxon>
        <taxon>Sordariomycetes</taxon>
        <taxon>Sordariomycetidae</taxon>
        <taxon>Sordariales</taxon>
        <taxon>Podosporaceae</taxon>
        <taxon>Triangularia</taxon>
    </lineage>
</organism>
<keyword evidence="2" id="KW-1185">Reference proteome</keyword>
<reference evidence="1" key="2">
    <citation type="submission" date="2023-05" db="EMBL/GenBank/DDBJ databases">
        <authorList>
            <consortium name="Lawrence Berkeley National Laboratory"/>
            <person name="Steindorff A."/>
            <person name="Hensen N."/>
            <person name="Bonometti L."/>
            <person name="Westerberg I."/>
            <person name="Brannstrom I.O."/>
            <person name="Guillou S."/>
            <person name="Cros-Aarteil S."/>
            <person name="Calhoun S."/>
            <person name="Haridas S."/>
            <person name="Kuo A."/>
            <person name="Mondo S."/>
            <person name="Pangilinan J."/>
            <person name="Riley R."/>
            <person name="Labutti K."/>
            <person name="Andreopoulos B."/>
            <person name="Lipzen A."/>
            <person name="Chen C."/>
            <person name="Yanf M."/>
            <person name="Daum C."/>
            <person name="Ng V."/>
            <person name="Clum A."/>
            <person name="Ohm R."/>
            <person name="Martin F."/>
            <person name="Silar P."/>
            <person name="Natvig D."/>
            <person name="Lalanne C."/>
            <person name="Gautier V."/>
            <person name="Ament-Velasquez S.L."/>
            <person name="Kruys A."/>
            <person name="Hutchinson M.I."/>
            <person name="Powell A.J."/>
            <person name="Barry K."/>
            <person name="Miller A.N."/>
            <person name="Grigoriev I.V."/>
            <person name="Debuchy R."/>
            <person name="Gladieux P."/>
            <person name="Thoren M.H."/>
            <person name="Johannesson H."/>
        </authorList>
    </citation>
    <scope>NUCLEOTIDE SEQUENCE</scope>
    <source>
        <strain evidence="1">CBS 315.58</strain>
    </source>
</reference>
<evidence type="ECO:0000313" key="1">
    <source>
        <dbReference type="EMBL" id="KAK4195143.1"/>
    </source>
</evidence>
<accession>A0AAN7AQ23</accession>
<reference evidence="1" key="1">
    <citation type="journal article" date="2023" name="Mol. Phylogenet. Evol.">
        <title>Genome-scale phylogeny and comparative genomics of the fungal order Sordariales.</title>
        <authorList>
            <person name="Hensen N."/>
            <person name="Bonometti L."/>
            <person name="Westerberg I."/>
            <person name="Brannstrom I.O."/>
            <person name="Guillou S."/>
            <person name="Cros-Aarteil S."/>
            <person name="Calhoun S."/>
            <person name="Haridas S."/>
            <person name="Kuo A."/>
            <person name="Mondo S."/>
            <person name="Pangilinan J."/>
            <person name="Riley R."/>
            <person name="LaButti K."/>
            <person name="Andreopoulos B."/>
            <person name="Lipzen A."/>
            <person name="Chen C."/>
            <person name="Yan M."/>
            <person name="Daum C."/>
            <person name="Ng V."/>
            <person name="Clum A."/>
            <person name="Steindorff A."/>
            <person name="Ohm R.A."/>
            <person name="Martin F."/>
            <person name="Silar P."/>
            <person name="Natvig D.O."/>
            <person name="Lalanne C."/>
            <person name="Gautier V."/>
            <person name="Ament-Velasquez S.L."/>
            <person name="Kruys A."/>
            <person name="Hutchinson M.I."/>
            <person name="Powell A.J."/>
            <person name="Barry K."/>
            <person name="Miller A.N."/>
            <person name="Grigoriev I.V."/>
            <person name="Debuchy R."/>
            <person name="Gladieux P."/>
            <person name="Hiltunen Thoren M."/>
            <person name="Johannesson H."/>
        </authorList>
    </citation>
    <scope>NUCLEOTIDE SEQUENCE</scope>
    <source>
        <strain evidence="1">CBS 315.58</strain>
    </source>
</reference>
<protein>
    <submittedName>
        <fullName evidence="1">Uncharacterized protein</fullName>
    </submittedName>
</protein>
<gene>
    <name evidence="1" type="ORF">QBC40DRAFT_289582</name>
</gene>
<dbReference type="Proteomes" id="UP001303160">
    <property type="component" value="Unassembled WGS sequence"/>
</dbReference>
<comment type="caution">
    <text evidence="1">The sequence shown here is derived from an EMBL/GenBank/DDBJ whole genome shotgun (WGS) entry which is preliminary data.</text>
</comment>
<dbReference type="EMBL" id="MU864024">
    <property type="protein sequence ID" value="KAK4195143.1"/>
    <property type="molecule type" value="Genomic_DNA"/>
</dbReference>